<evidence type="ECO:0000313" key="3">
    <source>
        <dbReference type="Proteomes" id="UP000027770"/>
    </source>
</evidence>
<feature type="chain" id="PRO_5041278637" evidence="1">
    <location>
        <begin position="31"/>
        <end position="81"/>
    </location>
</feature>
<evidence type="ECO:0000313" key="2">
    <source>
        <dbReference type="EMBL" id="KEI11990.1"/>
    </source>
</evidence>
<keyword evidence="3" id="KW-1185">Reference proteome</keyword>
<dbReference type="Proteomes" id="UP000027770">
    <property type="component" value="Unassembled WGS sequence"/>
</dbReference>
<dbReference type="EMBL" id="JENW01000155">
    <property type="protein sequence ID" value="KEI11990.1"/>
    <property type="molecule type" value="Genomic_DNA"/>
</dbReference>
<gene>
    <name evidence="2" type="ORF">Z959_12920</name>
</gene>
<accession>A0AA40IRT6</accession>
<dbReference type="RefSeq" id="WP_039222304.1">
    <property type="nucleotide sequence ID" value="NZ_JENW01000155.1"/>
</dbReference>
<name>A0AA40IRT6_CLONO</name>
<feature type="signal peptide" evidence="1">
    <location>
        <begin position="1"/>
        <end position="30"/>
    </location>
</feature>
<organism evidence="2 3">
    <name type="scientific">Clostridium novyi B str. ATCC 27606</name>
    <dbReference type="NCBI Taxonomy" id="1443123"/>
    <lineage>
        <taxon>Bacteria</taxon>
        <taxon>Bacillati</taxon>
        <taxon>Bacillota</taxon>
        <taxon>Clostridia</taxon>
        <taxon>Eubacteriales</taxon>
        <taxon>Clostridiaceae</taxon>
        <taxon>Clostridium</taxon>
    </lineage>
</organism>
<keyword evidence="1" id="KW-0732">Signal</keyword>
<reference evidence="2 3" key="1">
    <citation type="submission" date="2014-02" db="EMBL/GenBank/DDBJ databases">
        <title>Plasmidome dynamics in the species complex Clostridium novyi sensu lato converts strains of independent lineages into distinctly different pathogens.</title>
        <authorList>
            <person name="Skarin H."/>
            <person name="Segerman B."/>
        </authorList>
    </citation>
    <scope>NUCLEOTIDE SEQUENCE [LARGE SCALE GENOMIC DNA]</scope>
    <source>
        <strain evidence="2 3">ATCC 27606</strain>
    </source>
</reference>
<dbReference type="AlphaFoldDB" id="A0AA40IRT6"/>
<evidence type="ECO:0000256" key="1">
    <source>
        <dbReference type="SAM" id="SignalP"/>
    </source>
</evidence>
<protein>
    <submittedName>
        <fullName evidence="2">Uncharacterized protein</fullName>
    </submittedName>
</protein>
<comment type="caution">
    <text evidence="2">The sequence shown here is derived from an EMBL/GenBank/DDBJ whole genome shotgun (WGS) entry which is preliminary data.</text>
</comment>
<proteinExistence type="predicted"/>
<sequence>MNFKNYTKRFFSKTLLTFVLSLGIITPAYAANVNGFNYGAGDILVDNNNCGIGLLFSTSDVDTAYNRLSTVFDQLYVNLPN</sequence>